<reference evidence="3 4" key="1">
    <citation type="submission" date="2012-02" db="EMBL/GenBank/DDBJ databases">
        <title>Improved High-Quality Draft genome of Joostella marina DSM 19592.</title>
        <authorList>
            <consortium name="US DOE Joint Genome Institute (JGI-PGF)"/>
            <person name="Lucas S."/>
            <person name="Copeland A."/>
            <person name="Lapidus A."/>
            <person name="Bruce D."/>
            <person name="Goodwin L."/>
            <person name="Pitluck S."/>
            <person name="Peters L."/>
            <person name="Chertkov O."/>
            <person name="Ovchinnikova G."/>
            <person name="Kyrpides N."/>
            <person name="Mavromatis K."/>
            <person name="Detter J.C."/>
            <person name="Han C."/>
            <person name="Land M."/>
            <person name="Hauser L."/>
            <person name="Markowitz V."/>
            <person name="Cheng J.-F."/>
            <person name="Hugenholtz P."/>
            <person name="Woyke T."/>
            <person name="Wu D."/>
            <person name="Tindall B."/>
            <person name="Brambilla E."/>
            <person name="Klenk H.-P."/>
            <person name="Eisen J.A."/>
        </authorList>
    </citation>
    <scope>NUCLEOTIDE SEQUENCE [LARGE SCALE GENOMIC DNA]</scope>
    <source>
        <strain evidence="3 4">DSM 19592</strain>
    </source>
</reference>
<dbReference type="Pfam" id="PF00924">
    <property type="entry name" value="MS_channel_2nd"/>
    <property type="match status" value="1"/>
</dbReference>
<organism evidence="3 4">
    <name type="scientific">Galbibacter orientalis DSM 19592</name>
    <dbReference type="NCBI Taxonomy" id="926559"/>
    <lineage>
        <taxon>Bacteria</taxon>
        <taxon>Pseudomonadati</taxon>
        <taxon>Bacteroidota</taxon>
        <taxon>Flavobacteriia</taxon>
        <taxon>Flavobacteriales</taxon>
        <taxon>Flavobacteriaceae</taxon>
        <taxon>Galbibacter</taxon>
    </lineage>
</organism>
<dbReference type="Pfam" id="PF05552">
    <property type="entry name" value="MS_channel_1st_1"/>
    <property type="match status" value="2"/>
</dbReference>
<feature type="transmembrane region" description="Helical" evidence="1">
    <location>
        <begin position="122"/>
        <end position="142"/>
    </location>
</feature>
<feature type="transmembrane region" description="Helical" evidence="1">
    <location>
        <begin position="187"/>
        <end position="209"/>
    </location>
</feature>
<gene>
    <name evidence="3" type="ORF">JoomaDRAFT_2645</name>
</gene>
<keyword evidence="1" id="KW-0812">Transmembrane</keyword>
<dbReference type="HOGENOM" id="CLU_049564_1_0_10"/>
<protein>
    <submittedName>
        <fullName evidence="3">Small-conductance mechanosensitive channel</fullName>
    </submittedName>
</protein>
<accession>I3C7M4</accession>
<keyword evidence="1" id="KW-0472">Membrane</keyword>
<dbReference type="STRING" id="926559.JoomaDRAFT_2645"/>
<feature type="domain" description="Mechanosensitive ion channel MscS" evidence="2">
    <location>
        <begin position="220"/>
        <end position="274"/>
    </location>
</feature>
<evidence type="ECO:0000313" key="3">
    <source>
        <dbReference type="EMBL" id="EIJ39617.1"/>
    </source>
</evidence>
<dbReference type="Gene3D" id="1.10.287.1260">
    <property type="match status" value="1"/>
</dbReference>
<dbReference type="GO" id="GO:0016020">
    <property type="term" value="C:membrane"/>
    <property type="evidence" value="ECO:0007669"/>
    <property type="project" value="InterPro"/>
</dbReference>
<dbReference type="EMBL" id="JH651379">
    <property type="protein sequence ID" value="EIJ39617.1"/>
    <property type="molecule type" value="Genomic_DNA"/>
</dbReference>
<dbReference type="InterPro" id="IPR008910">
    <property type="entry name" value="MSC_TM_helix"/>
</dbReference>
<dbReference type="eggNOG" id="COG3264">
    <property type="taxonomic scope" value="Bacteria"/>
</dbReference>
<name>I3C7M4_9FLAO</name>
<evidence type="ECO:0000256" key="1">
    <source>
        <dbReference type="SAM" id="Phobius"/>
    </source>
</evidence>
<dbReference type="InterPro" id="IPR045275">
    <property type="entry name" value="MscS_archaea/bacteria_type"/>
</dbReference>
<dbReference type="Proteomes" id="UP000004690">
    <property type="component" value="Unassembled WGS sequence"/>
</dbReference>
<dbReference type="PANTHER" id="PTHR30221">
    <property type="entry name" value="SMALL-CONDUCTANCE MECHANOSENSITIVE CHANNEL"/>
    <property type="match status" value="1"/>
</dbReference>
<dbReference type="SUPFAM" id="SSF50182">
    <property type="entry name" value="Sm-like ribonucleoproteins"/>
    <property type="match status" value="1"/>
</dbReference>
<dbReference type="InterPro" id="IPR006685">
    <property type="entry name" value="MscS_channel_2nd"/>
</dbReference>
<dbReference type="OrthoDB" id="1493289at2"/>
<evidence type="ECO:0000259" key="2">
    <source>
        <dbReference type="Pfam" id="PF00924"/>
    </source>
</evidence>
<keyword evidence="1" id="KW-1133">Transmembrane helix</keyword>
<dbReference type="InterPro" id="IPR010920">
    <property type="entry name" value="LSM_dom_sf"/>
</dbReference>
<evidence type="ECO:0000313" key="4">
    <source>
        <dbReference type="Proteomes" id="UP000004690"/>
    </source>
</evidence>
<keyword evidence="4" id="KW-1185">Reference proteome</keyword>
<feature type="transmembrane region" description="Helical" evidence="1">
    <location>
        <begin position="89"/>
        <end position="110"/>
    </location>
</feature>
<dbReference type="PANTHER" id="PTHR30221:SF1">
    <property type="entry name" value="SMALL-CONDUCTANCE MECHANOSENSITIVE CHANNEL"/>
    <property type="match status" value="1"/>
</dbReference>
<feature type="transmembrane region" description="Helical" evidence="1">
    <location>
        <begin position="30"/>
        <end position="51"/>
    </location>
</feature>
<sequence length="277" mass="31015">MIMIRQLQMNFDFKILHNYYNDFLEVLPKVVGGIVFIILSWLLLKLILFIAKKSLKLTKIDSLLENVNDKNPIFGDSVKIKPTKIILAFLKWFLILILIIVGADILGLSIVSNEVGKLVQYLPRIFTAVIIFLVGTYGAVLLRKAVQSAIKAFDMNGSKAISILVFYLVFIIVAIMSLNQAGVDTEIITNNLFLIIGTFMAALAIALGLGSRDIVSRLLFVFYTRKTFSIGKRIKFGEIEGVVLAVNNISILIKNDENKKIVVPIKQIVNEKVEILN</sequence>
<feature type="transmembrane region" description="Helical" evidence="1">
    <location>
        <begin position="163"/>
        <end position="181"/>
    </location>
</feature>
<dbReference type="AlphaFoldDB" id="I3C7M4"/>
<dbReference type="GO" id="GO:0008381">
    <property type="term" value="F:mechanosensitive monoatomic ion channel activity"/>
    <property type="evidence" value="ECO:0007669"/>
    <property type="project" value="InterPro"/>
</dbReference>
<proteinExistence type="predicted"/>